<organism evidence="1 2">
    <name type="scientific">Scutellospora calospora</name>
    <dbReference type="NCBI Taxonomy" id="85575"/>
    <lineage>
        <taxon>Eukaryota</taxon>
        <taxon>Fungi</taxon>
        <taxon>Fungi incertae sedis</taxon>
        <taxon>Mucoromycota</taxon>
        <taxon>Glomeromycotina</taxon>
        <taxon>Glomeromycetes</taxon>
        <taxon>Diversisporales</taxon>
        <taxon>Gigasporaceae</taxon>
        <taxon>Scutellospora</taxon>
    </lineage>
</organism>
<accession>A0ACA9NPV5</accession>
<keyword evidence="2" id="KW-1185">Reference proteome</keyword>
<feature type="non-terminal residue" evidence="1">
    <location>
        <position position="1"/>
    </location>
</feature>
<dbReference type="EMBL" id="CAJVPM010027021">
    <property type="protein sequence ID" value="CAG8664477.1"/>
    <property type="molecule type" value="Genomic_DNA"/>
</dbReference>
<sequence>METICKNPKPFFELKEYLTLDKDILLMLIKRDYMNIEEIDIWKYLVKWGTAQSIASKGKPVINWGENEFLSFKKSLDPFISYIRFHEISREEFYFHVRPYKKAIPENIYEDLVAYLMANINLEVSKLPSRCISISIDSVIIEKDKAIVITDWIENSTTFTGKPSSYQFTLTYRATRDGFDYDTFIKNNDCCVVLVLIKISDSAKIIGGYNPL</sequence>
<evidence type="ECO:0000313" key="2">
    <source>
        <dbReference type="Proteomes" id="UP000789860"/>
    </source>
</evidence>
<reference evidence="1" key="1">
    <citation type="submission" date="2021-06" db="EMBL/GenBank/DDBJ databases">
        <authorList>
            <person name="Kallberg Y."/>
            <person name="Tangrot J."/>
            <person name="Rosling A."/>
        </authorList>
    </citation>
    <scope>NUCLEOTIDE SEQUENCE</scope>
    <source>
        <strain evidence="1">AU212A</strain>
    </source>
</reference>
<dbReference type="Proteomes" id="UP000789860">
    <property type="component" value="Unassembled WGS sequence"/>
</dbReference>
<feature type="non-terminal residue" evidence="1">
    <location>
        <position position="212"/>
    </location>
</feature>
<comment type="caution">
    <text evidence="1">The sequence shown here is derived from an EMBL/GenBank/DDBJ whole genome shotgun (WGS) entry which is preliminary data.</text>
</comment>
<protein>
    <submittedName>
        <fullName evidence="1">5920_t:CDS:1</fullName>
    </submittedName>
</protein>
<name>A0ACA9NPV5_9GLOM</name>
<gene>
    <name evidence="1" type="ORF">SCALOS_LOCUS9152</name>
</gene>
<evidence type="ECO:0000313" key="1">
    <source>
        <dbReference type="EMBL" id="CAG8664477.1"/>
    </source>
</evidence>
<proteinExistence type="predicted"/>